<comment type="caution">
    <text evidence="2">The sequence shown here is derived from an EMBL/GenBank/DDBJ whole genome shotgun (WGS) entry which is preliminary data.</text>
</comment>
<name>A0A0G0VNV4_9BACT</name>
<evidence type="ECO:0000256" key="1">
    <source>
        <dbReference type="SAM" id="Phobius"/>
    </source>
</evidence>
<proteinExistence type="predicted"/>
<dbReference type="EMBL" id="LBZA01000008">
    <property type="protein sequence ID" value="KKR64467.1"/>
    <property type="molecule type" value="Genomic_DNA"/>
</dbReference>
<keyword evidence="1" id="KW-1133">Transmembrane helix</keyword>
<reference evidence="2 3" key="1">
    <citation type="journal article" date="2015" name="Nature">
        <title>rRNA introns, odd ribosomes, and small enigmatic genomes across a large radiation of phyla.</title>
        <authorList>
            <person name="Brown C.T."/>
            <person name="Hug L.A."/>
            <person name="Thomas B.C."/>
            <person name="Sharon I."/>
            <person name="Castelle C.J."/>
            <person name="Singh A."/>
            <person name="Wilkins M.J."/>
            <person name="Williams K.H."/>
            <person name="Banfield J.F."/>
        </authorList>
    </citation>
    <scope>NUCLEOTIDE SEQUENCE [LARGE SCALE GENOMIC DNA]</scope>
</reference>
<feature type="transmembrane region" description="Helical" evidence="1">
    <location>
        <begin position="29"/>
        <end position="51"/>
    </location>
</feature>
<gene>
    <name evidence="2" type="ORF">UU02_C0008G0004</name>
</gene>
<evidence type="ECO:0000313" key="3">
    <source>
        <dbReference type="Proteomes" id="UP000034293"/>
    </source>
</evidence>
<keyword evidence="1" id="KW-0812">Transmembrane</keyword>
<dbReference type="AlphaFoldDB" id="A0A0G0VNV4"/>
<accession>A0A0G0VNV4</accession>
<sequence>MPENLNLNLLPQNLQVSKGLGKVLKTAKALGVILVVAFVVFCLGIVALFIINKTTLTNTQVSVDQLKTQVKAQETSEQQLILLKDRLAKIASIKSTPNASKSITNVDSLFANVSSASTMNEANITSSKMDISLIIRSNEDLTSFIQNIKSTKLFNTINLPSFTYSANNGYSIAVSLTNK</sequence>
<dbReference type="Proteomes" id="UP000034293">
    <property type="component" value="Unassembled WGS sequence"/>
</dbReference>
<keyword evidence="1" id="KW-0472">Membrane</keyword>
<protein>
    <recommendedName>
        <fullName evidence="4">Fimbrial assembly family protein</fullName>
    </recommendedName>
</protein>
<evidence type="ECO:0000313" key="2">
    <source>
        <dbReference type="EMBL" id="KKR64467.1"/>
    </source>
</evidence>
<evidence type="ECO:0008006" key="4">
    <source>
        <dbReference type="Google" id="ProtNLM"/>
    </source>
</evidence>
<organism evidence="2 3">
    <name type="scientific">Candidatus Woesebacteria bacterium GW2011_GWA1_40_43</name>
    <dbReference type="NCBI Taxonomy" id="1618553"/>
    <lineage>
        <taxon>Bacteria</taxon>
        <taxon>Candidatus Woeseibacteriota</taxon>
    </lineage>
</organism>